<dbReference type="Pfam" id="PF08707">
    <property type="entry name" value="PriCT_2"/>
    <property type="match status" value="1"/>
</dbReference>
<feature type="domain" description="BT4734-like N-terminal" evidence="2">
    <location>
        <begin position="61"/>
        <end position="179"/>
    </location>
</feature>
<protein>
    <recommendedName>
        <fullName evidence="7">VirE protein</fullName>
    </recommendedName>
</protein>
<name>A0A415NDH3_9BACE</name>
<organism evidence="4 6">
    <name type="scientific">Bacteroides intestinalis</name>
    <dbReference type="NCBI Taxonomy" id="329854"/>
    <lineage>
        <taxon>Bacteria</taxon>
        <taxon>Pseudomonadati</taxon>
        <taxon>Bacteroidota</taxon>
        <taxon>Bacteroidia</taxon>
        <taxon>Bacteroidales</taxon>
        <taxon>Bacteroidaceae</taxon>
        <taxon>Bacteroides</taxon>
    </lineage>
</organism>
<proteinExistence type="predicted"/>
<dbReference type="EMBL" id="QRPE01000003">
    <property type="protein sequence ID" value="RHL95204.1"/>
    <property type="molecule type" value="Genomic_DNA"/>
</dbReference>
<evidence type="ECO:0000259" key="2">
    <source>
        <dbReference type="Pfam" id="PF08800"/>
    </source>
</evidence>
<reference evidence="5 6" key="1">
    <citation type="submission" date="2018-08" db="EMBL/GenBank/DDBJ databases">
        <title>A genome reference for cultivated species of the human gut microbiota.</title>
        <authorList>
            <person name="Zou Y."/>
            <person name="Xue W."/>
            <person name="Luo G."/>
        </authorList>
    </citation>
    <scope>NUCLEOTIDE SEQUENCE [LARGE SCALE GENOMIC DNA]</scope>
    <source>
        <strain evidence="3 5">AF19-10AC</strain>
        <strain evidence="4 6">AF36-16BH</strain>
    </source>
</reference>
<dbReference type="InterPro" id="IPR014907">
    <property type="entry name" value="BT4734-like_N"/>
</dbReference>
<dbReference type="InterPro" id="IPR014819">
    <property type="entry name" value="PriCT_2"/>
</dbReference>
<dbReference type="EMBL" id="QRWT01000036">
    <property type="protein sequence ID" value="RGT46025.1"/>
    <property type="molecule type" value="Genomic_DNA"/>
</dbReference>
<sequence>MACKKVRNMENIIKVSMFESAQNRYASGVVNLWDWLFLEDYRTVLIKELRNESDLMKRRELKELLPAITVSCVCSERRTEKIYEYTNLICIDIDGKDNPSISNIEDLKIKLGELPYIMYCGLSASGNGLFCIIPYADPTNHKNVFEAIKNDFEEMGIIIDKSCGDICRLRFLSHDTQPYVNKHAEVYTSKPKTKSNAVEYIYKPKQKYKTKPPKPRTLLIPNAIETFLRPNNFVLESATPLTKKQKVERLLNEITRNQVDITYYYDDWIAIGNIIKNMFGEEGRALFHKVSSFYPNYDYDETDREYSAMIIGRYRYNSDRLFEIAAEYKLISPIKK</sequence>
<feature type="domain" description="Primase C-terminal 2" evidence="1">
    <location>
        <begin position="260"/>
        <end position="309"/>
    </location>
</feature>
<dbReference type="AlphaFoldDB" id="A0A415NDH3"/>
<evidence type="ECO:0000259" key="1">
    <source>
        <dbReference type="Pfam" id="PF08707"/>
    </source>
</evidence>
<dbReference type="Proteomes" id="UP000284772">
    <property type="component" value="Unassembled WGS sequence"/>
</dbReference>
<evidence type="ECO:0000313" key="5">
    <source>
        <dbReference type="Proteomes" id="UP000284772"/>
    </source>
</evidence>
<dbReference type="GO" id="GO:0016817">
    <property type="term" value="F:hydrolase activity, acting on acid anhydrides"/>
    <property type="evidence" value="ECO:0007669"/>
    <property type="project" value="InterPro"/>
</dbReference>
<accession>A0A415NDH3</accession>
<evidence type="ECO:0000313" key="4">
    <source>
        <dbReference type="EMBL" id="RHL95204.1"/>
    </source>
</evidence>
<dbReference type="Pfam" id="PF08800">
    <property type="entry name" value="BT4734-like_N"/>
    <property type="match status" value="1"/>
</dbReference>
<gene>
    <name evidence="3" type="ORF">DWX27_21130</name>
    <name evidence="4" type="ORF">DWZ95_05165</name>
</gene>
<dbReference type="Proteomes" id="UP000285013">
    <property type="component" value="Unassembled WGS sequence"/>
</dbReference>
<evidence type="ECO:0000313" key="6">
    <source>
        <dbReference type="Proteomes" id="UP000285013"/>
    </source>
</evidence>
<evidence type="ECO:0008006" key="7">
    <source>
        <dbReference type="Google" id="ProtNLM"/>
    </source>
</evidence>
<comment type="caution">
    <text evidence="4">The sequence shown here is derived from an EMBL/GenBank/DDBJ whole genome shotgun (WGS) entry which is preliminary data.</text>
</comment>
<evidence type="ECO:0000313" key="3">
    <source>
        <dbReference type="EMBL" id="RGT46025.1"/>
    </source>
</evidence>